<name>A0A921MMK4_9FIRM</name>
<dbReference type="Gene3D" id="3.90.1750.20">
    <property type="entry name" value="Putative Large Serine Recombinase, Chain B, Domain 2"/>
    <property type="match status" value="1"/>
</dbReference>
<evidence type="ECO:0000313" key="4">
    <source>
        <dbReference type="EMBL" id="HJG86905.1"/>
    </source>
</evidence>
<keyword evidence="1" id="KW-0175">Coiled coil</keyword>
<dbReference type="SUPFAM" id="SSF53041">
    <property type="entry name" value="Resolvase-like"/>
    <property type="match status" value="1"/>
</dbReference>
<dbReference type="RefSeq" id="WP_304248032.1">
    <property type="nucleotide sequence ID" value="NZ_DYUC01000078.1"/>
</dbReference>
<dbReference type="AlphaFoldDB" id="A0A921MMK4"/>
<dbReference type="Pfam" id="PF13408">
    <property type="entry name" value="Zn_ribbon_recom"/>
    <property type="match status" value="1"/>
</dbReference>
<protein>
    <submittedName>
        <fullName evidence="4">Recombinase family protein</fullName>
    </submittedName>
</protein>
<feature type="coiled-coil region" evidence="1">
    <location>
        <begin position="395"/>
        <end position="471"/>
    </location>
</feature>
<reference evidence="4" key="1">
    <citation type="journal article" date="2021" name="PeerJ">
        <title>Extensive microbial diversity within the chicken gut microbiome revealed by metagenomics and culture.</title>
        <authorList>
            <person name="Gilroy R."/>
            <person name="Ravi A."/>
            <person name="Getino M."/>
            <person name="Pursley I."/>
            <person name="Horton D.L."/>
            <person name="Alikhan N.F."/>
            <person name="Baker D."/>
            <person name="Gharbi K."/>
            <person name="Hall N."/>
            <person name="Watson M."/>
            <person name="Adriaenssens E.M."/>
            <person name="Foster-Nyarko E."/>
            <person name="Jarju S."/>
            <person name="Secka A."/>
            <person name="Antonio M."/>
            <person name="Oren A."/>
            <person name="Chaudhuri R.R."/>
            <person name="La Ragione R."/>
            <person name="Hildebrand F."/>
            <person name="Pallen M.J."/>
        </authorList>
    </citation>
    <scope>NUCLEOTIDE SEQUENCE</scope>
    <source>
        <strain evidence="4">CHK179-5677</strain>
    </source>
</reference>
<dbReference type="InterPro" id="IPR025827">
    <property type="entry name" value="Zn_ribbon_recom_dom"/>
</dbReference>
<feature type="domain" description="Resolvase/invertase-type recombinase catalytic" evidence="2">
    <location>
        <begin position="2"/>
        <end position="148"/>
    </location>
</feature>
<proteinExistence type="predicted"/>
<accession>A0A921MMK4</accession>
<dbReference type="PROSITE" id="PS51736">
    <property type="entry name" value="RECOMBINASES_3"/>
    <property type="match status" value="1"/>
</dbReference>
<dbReference type="PROSITE" id="PS51737">
    <property type="entry name" value="RECOMBINASE_DNA_BIND"/>
    <property type="match status" value="1"/>
</dbReference>
<dbReference type="InterPro" id="IPR050639">
    <property type="entry name" value="SSR_resolvase"/>
</dbReference>
<comment type="caution">
    <text evidence="4">The sequence shown here is derived from an EMBL/GenBank/DDBJ whole genome shotgun (WGS) entry which is preliminary data.</text>
</comment>
<dbReference type="GO" id="GO:0000150">
    <property type="term" value="F:DNA strand exchange activity"/>
    <property type="evidence" value="ECO:0007669"/>
    <property type="project" value="InterPro"/>
</dbReference>
<dbReference type="Gene3D" id="3.40.50.1390">
    <property type="entry name" value="Resolvase, N-terminal catalytic domain"/>
    <property type="match status" value="1"/>
</dbReference>
<dbReference type="InterPro" id="IPR006119">
    <property type="entry name" value="Resolv_N"/>
</dbReference>
<evidence type="ECO:0000313" key="5">
    <source>
        <dbReference type="Proteomes" id="UP000760668"/>
    </source>
</evidence>
<dbReference type="Pfam" id="PF00239">
    <property type="entry name" value="Resolvase"/>
    <property type="match status" value="1"/>
</dbReference>
<dbReference type="Pfam" id="PF07508">
    <property type="entry name" value="Recombinase"/>
    <property type="match status" value="1"/>
</dbReference>
<dbReference type="InterPro" id="IPR038109">
    <property type="entry name" value="DNA_bind_recomb_sf"/>
</dbReference>
<evidence type="ECO:0000259" key="2">
    <source>
        <dbReference type="PROSITE" id="PS51736"/>
    </source>
</evidence>
<dbReference type="PANTHER" id="PTHR30461:SF23">
    <property type="entry name" value="DNA RECOMBINASE-RELATED"/>
    <property type="match status" value="1"/>
</dbReference>
<dbReference type="EMBL" id="DYUC01000078">
    <property type="protein sequence ID" value="HJG86905.1"/>
    <property type="molecule type" value="Genomic_DNA"/>
</dbReference>
<organism evidence="4 5">
    <name type="scientific">Pseudoflavonifractor capillosus</name>
    <dbReference type="NCBI Taxonomy" id="106588"/>
    <lineage>
        <taxon>Bacteria</taxon>
        <taxon>Bacillati</taxon>
        <taxon>Bacillota</taxon>
        <taxon>Clostridia</taxon>
        <taxon>Eubacteriales</taxon>
        <taxon>Oscillospiraceae</taxon>
        <taxon>Pseudoflavonifractor</taxon>
    </lineage>
</organism>
<dbReference type="InterPro" id="IPR011109">
    <property type="entry name" value="DNA_bind_recombinase_dom"/>
</dbReference>
<gene>
    <name evidence="4" type="ORF">K8V01_07795</name>
</gene>
<dbReference type="InterPro" id="IPR036162">
    <property type="entry name" value="Resolvase-like_N_sf"/>
</dbReference>
<dbReference type="SMART" id="SM00857">
    <property type="entry name" value="Resolvase"/>
    <property type="match status" value="1"/>
</dbReference>
<evidence type="ECO:0000256" key="1">
    <source>
        <dbReference type="SAM" id="Coils"/>
    </source>
</evidence>
<dbReference type="Proteomes" id="UP000760668">
    <property type="component" value="Unassembled WGS sequence"/>
</dbReference>
<evidence type="ECO:0000259" key="3">
    <source>
        <dbReference type="PROSITE" id="PS51737"/>
    </source>
</evidence>
<dbReference type="PANTHER" id="PTHR30461">
    <property type="entry name" value="DNA-INVERTASE FROM LAMBDOID PROPHAGE"/>
    <property type="match status" value="1"/>
</dbReference>
<feature type="domain" description="Recombinase" evidence="3">
    <location>
        <begin position="154"/>
        <end position="298"/>
    </location>
</feature>
<reference evidence="4" key="2">
    <citation type="submission" date="2021-09" db="EMBL/GenBank/DDBJ databases">
        <authorList>
            <person name="Gilroy R."/>
        </authorList>
    </citation>
    <scope>NUCLEOTIDE SEQUENCE</scope>
    <source>
        <strain evidence="4">CHK179-5677</strain>
    </source>
</reference>
<sequence length="552" mass="64394">MKVWLYYRLSRDEDEELNSLNNQRKIIYNFAVTNGHQVVGESFDDNVSGMHFNREGIDKIYEVVEAGKIEAIIVKDLSRLGRHRTQTALFIDYLRERNVRVLSATENIDTFNENDDLIIGFKGLVNDFYARDGSRRVRTGYRQKQKEGIVTIPPFGYFKDKNTKKVVVVEEAAETVRMIFSAYTGGSGMKAIARTLNEQRRKTPALMQMELLNKRLPNTQDGILKKYLWDATMVGRILKDESYIGTLICHKSERNKINKTFRFTDPEEQFRHENYLPMIVTRETWELAQTLLAERKAKNTRAGTNKGILRYGGLLRCQDCGRTFIGKRIKLKDGERVVYVCDTYHRYGKEHCSSHMVDEEALDRLISAELLRTKELYEENWSRLEWFIEKWTPKASMASAKISKLQEHILLLEEEVEVILMERIRDKANAERYDRMIAKREEQIAEAKKQIEELQNISEMLRSRQAKLKRDISLIDDILQGGKMSEAHLKMLVEKILVHEEDGKLDLEIRLKAPFRDHLDIFENGERTDSILSAEFDYDRLGAIIYGDYYAG</sequence>
<dbReference type="GO" id="GO:0003677">
    <property type="term" value="F:DNA binding"/>
    <property type="evidence" value="ECO:0007669"/>
    <property type="project" value="InterPro"/>
</dbReference>